<dbReference type="RefSeq" id="XP_009017290.1">
    <property type="nucleotide sequence ID" value="XM_009019042.1"/>
</dbReference>
<dbReference type="PROSITE" id="PS50021">
    <property type="entry name" value="CH"/>
    <property type="match status" value="1"/>
</dbReference>
<reference evidence="6" key="1">
    <citation type="submission" date="2012-12" db="EMBL/GenBank/DDBJ databases">
        <authorList>
            <person name="Hellsten U."/>
            <person name="Grimwood J."/>
            <person name="Chapman J.A."/>
            <person name="Shapiro H."/>
            <person name="Aerts A."/>
            <person name="Otillar R.P."/>
            <person name="Terry A.Y."/>
            <person name="Boore J.L."/>
            <person name="Simakov O."/>
            <person name="Marletaz F."/>
            <person name="Cho S.-J."/>
            <person name="Edsinger-Gonzales E."/>
            <person name="Havlak P."/>
            <person name="Kuo D.-H."/>
            <person name="Larsson T."/>
            <person name="Lv J."/>
            <person name="Arendt D."/>
            <person name="Savage R."/>
            <person name="Osoegawa K."/>
            <person name="de Jong P."/>
            <person name="Lindberg D.R."/>
            <person name="Seaver E.C."/>
            <person name="Weisblat D.A."/>
            <person name="Putnam N.H."/>
            <person name="Grigoriev I.V."/>
            <person name="Rokhsar D.S."/>
        </authorList>
    </citation>
    <scope>NUCLEOTIDE SEQUENCE</scope>
</reference>
<dbReference type="GeneID" id="20210198"/>
<dbReference type="GO" id="GO:0007015">
    <property type="term" value="P:actin filament organization"/>
    <property type="evidence" value="ECO:0000318"/>
    <property type="project" value="GO_Central"/>
</dbReference>
<dbReference type="SUPFAM" id="SSF47576">
    <property type="entry name" value="Calponin-homology domain, CH-domain"/>
    <property type="match status" value="1"/>
</dbReference>
<sequence length="210" mass="23204">MSSTRAGKSGLAAEAQKKIEANFDPEEATKCLHWIQMITHVPEIPSDPSQIDGSHDKFYQLLGDGVILCKLIDKLFPGKVNWQDKSFQPAKIEAMKIMRERERIATFTKLVQQFGVADTATFPTESLHEKGALNLAQVCVCIRALGIEAQTKPGYSGPDGFWPKKHEKNLREFSDEQLKAGQNVISLQYGSNKGATQAGMNIGKSRAILD</sequence>
<gene>
    <name evidence="5" type="primary">20210198</name>
    <name evidence="4" type="ORF">HELRODRAFT_185576</name>
</gene>
<protein>
    <recommendedName>
        <fullName evidence="2">Transgelin</fullName>
    </recommendedName>
</protein>
<dbReference type="EnsemblMetazoa" id="HelroT185576">
    <property type="protein sequence ID" value="HelroP185576"/>
    <property type="gene ID" value="HelroG185576"/>
</dbReference>
<dbReference type="Pfam" id="PF00307">
    <property type="entry name" value="CH"/>
    <property type="match status" value="1"/>
</dbReference>
<reference evidence="4 6" key="2">
    <citation type="journal article" date="2013" name="Nature">
        <title>Insights into bilaterian evolution from three spiralian genomes.</title>
        <authorList>
            <person name="Simakov O."/>
            <person name="Marletaz F."/>
            <person name="Cho S.J."/>
            <person name="Edsinger-Gonzales E."/>
            <person name="Havlak P."/>
            <person name="Hellsten U."/>
            <person name="Kuo D.H."/>
            <person name="Larsson T."/>
            <person name="Lv J."/>
            <person name="Arendt D."/>
            <person name="Savage R."/>
            <person name="Osoegawa K."/>
            <person name="de Jong P."/>
            <person name="Grimwood J."/>
            <person name="Chapman J.A."/>
            <person name="Shapiro H."/>
            <person name="Aerts A."/>
            <person name="Otillar R.P."/>
            <person name="Terry A.Y."/>
            <person name="Boore J.L."/>
            <person name="Grigoriev I.V."/>
            <person name="Lindberg D.R."/>
            <person name="Seaver E.C."/>
            <person name="Weisblat D.A."/>
            <person name="Putnam N.H."/>
            <person name="Rokhsar D.S."/>
        </authorList>
    </citation>
    <scope>NUCLEOTIDE SEQUENCE</scope>
</reference>
<accession>T1FMZ9</accession>
<dbReference type="HOGENOM" id="CLU_055232_1_1_1"/>
<dbReference type="EMBL" id="KB096457">
    <property type="protein sequence ID" value="ESO04711.1"/>
    <property type="molecule type" value="Genomic_DNA"/>
</dbReference>
<dbReference type="InterPro" id="IPR036872">
    <property type="entry name" value="CH_dom_sf"/>
</dbReference>
<dbReference type="OrthoDB" id="21595at2759"/>
<dbReference type="Gene3D" id="1.10.418.10">
    <property type="entry name" value="Calponin-like domain"/>
    <property type="match status" value="1"/>
</dbReference>
<dbReference type="KEGG" id="hro:HELRODRAFT_185576"/>
<dbReference type="Proteomes" id="UP000015101">
    <property type="component" value="Unassembled WGS sequence"/>
</dbReference>
<dbReference type="GO" id="GO:0051015">
    <property type="term" value="F:actin filament binding"/>
    <property type="evidence" value="ECO:0000318"/>
    <property type="project" value="GO_Central"/>
</dbReference>
<dbReference type="SMART" id="SM00033">
    <property type="entry name" value="CH"/>
    <property type="match status" value="1"/>
</dbReference>
<dbReference type="Pfam" id="PF00402">
    <property type="entry name" value="Calponin"/>
    <property type="match status" value="1"/>
</dbReference>
<evidence type="ECO:0000313" key="5">
    <source>
        <dbReference type="EnsemblMetazoa" id="HelroP185576"/>
    </source>
</evidence>
<evidence type="ECO:0000259" key="3">
    <source>
        <dbReference type="PROSITE" id="PS50021"/>
    </source>
</evidence>
<dbReference type="InterPro" id="IPR001715">
    <property type="entry name" value="CH_dom"/>
</dbReference>
<dbReference type="InParanoid" id="T1FMZ9"/>
<dbReference type="AlphaFoldDB" id="T1FMZ9"/>
<dbReference type="InterPro" id="IPR000557">
    <property type="entry name" value="Calponin_repeat"/>
</dbReference>
<dbReference type="EMBL" id="AMQM01004193">
    <property type="status" value="NOT_ANNOTATED_CDS"/>
    <property type="molecule type" value="Genomic_DNA"/>
</dbReference>
<reference evidence="5" key="3">
    <citation type="submission" date="2015-06" db="UniProtKB">
        <authorList>
            <consortium name="EnsemblMetazoa"/>
        </authorList>
    </citation>
    <scope>IDENTIFICATION</scope>
</reference>
<proteinExistence type="inferred from homology"/>
<dbReference type="eggNOG" id="KOG2046">
    <property type="taxonomic scope" value="Eukaryota"/>
</dbReference>
<dbReference type="PROSITE" id="PS51122">
    <property type="entry name" value="CALPONIN_2"/>
    <property type="match status" value="1"/>
</dbReference>
<dbReference type="OMA" id="WPRKSEA"/>
<evidence type="ECO:0000256" key="2">
    <source>
        <dbReference type="RuleBase" id="RU361224"/>
    </source>
</evidence>
<dbReference type="PANTHER" id="PTHR47385:SF14">
    <property type="entry name" value="TRANSGELIN"/>
    <property type="match status" value="1"/>
</dbReference>
<evidence type="ECO:0000313" key="6">
    <source>
        <dbReference type="Proteomes" id="UP000015101"/>
    </source>
</evidence>
<dbReference type="GO" id="GO:0015629">
    <property type="term" value="C:actin cytoskeleton"/>
    <property type="evidence" value="ECO:0000318"/>
    <property type="project" value="GO_Central"/>
</dbReference>
<keyword evidence="6" id="KW-1185">Reference proteome</keyword>
<dbReference type="PROSITE" id="PS01052">
    <property type="entry name" value="CALPONIN_1"/>
    <property type="match status" value="1"/>
</dbReference>
<evidence type="ECO:0000313" key="4">
    <source>
        <dbReference type="EMBL" id="ESO04711.1"/>
    </source>
</evidence>
<dbReference type="CTD" id="20210198"/>
<organism evidence="5 6">
    <name type="scientific">Helobdella robusta</name>
    <name type="common">Californian leech</name>
    <dbReference type="NCBI Taxonomy" id="6412"/>
    <lineage>
        <taxon>Eukaryota</taxon>
        <taxon>Metazoa</taxon>
        <taxon>Spiralia</taxon>
        <taxon>Lophotrochozoa</taxon>
        <taxon>Annelida</taxon>
        <taxon>Clitellata</taxon>
        <taxon>Hirudinea</taxon>
        <taxon>Rhynchobdellida</taxon>
        <taxon>Glossiphoniidae</taxon>
        <taxon>Helobdella</taxon>
    </lineage>
</organism>
<dbReference type="PRINTS" id="PR00888">
    <property type="entry name" value="SM22CALPONIN"/>
</dbReference>
<feature type="domain" description="Calponin-homology (CH)" evidence="3">
    <location>
        <begin position="25"/>
        <end position="147"/>
    </location>
</feature>
<dbReference type="InterPro" id="IPR050606">
    <property type="entry name" value="Calponin-like"/>
</dbReference>
<dbReference type="InterPro" id="IPR003096">
    <property type="entry name" value="SM22_calponin"/>
</dbReference>
<comment type="similarity">
    <text evidence="1 2">Belongs to the calponin family.</text>
</comment>
<dbReference type="PANTHER" id="PTHR47385">
    <property type="entry name" value="CALPONIN"/>
    <property type="match status" value="1"/>
</dbReference>
<name>T1FMZ9_HELRO</name>
<evidence type="ECO:0000256" key="1">
    <source>
        <dbReference type="ARBA" id="ARBA00009631"/>
    </source>
</evidence>
<dbReference type="STRING" id="6412.T1FMZ9"/>